<dbReference type="STRING" id="225164.V3ZI53"/>
<protein>
    <recommendedName>
        <fullName evidence="2">Fibronectin type-III domain-containing protein</fullName>
    </recommendedName>
</protein>
<evidence type="ECO:0000256" key="1">
    <source>
        <dbReference type="SAM" id="Coils"/>
    </source>
</evidence>
<keyword evidence="1" id="KW-0175">Coiled coil</keyword>
<dbReference type="Gene3D" id="2.60.40.10">
    <property type="entry name" value="Immunoglobulins"/>
    <property type="match status" value="1"/>
</dbReference>
<dbReference type="InterPro" id="IPR036116">
    <property type="entry name" value="FN3_sf"/>
</dbReference>
<feature type="coiled-coil region" evidence="1">
    <location>
        <begin position="13"/>
        <end position="50"/>
    </location>
</feature>
<dbReference type="HOGENOM" id="CLU_057983_0_0_1"/>
<sequence length="449" mass="50917">MTQELLTSITDILDSAQHQKLQLADLLDNLKELKQQVQESARESRSKLNKHFESLKKYINEVLDKQLCKLLDEIDTIEKEAVTPLAQCEDVIENGIENAKTILEEGNLILQNDPEKNLDKITKLKENPLTSSLNSVPEIPDRSAVPCISVELLPNIKSQLTDIIHREGKVIAGAAVQITDVIERPGSLLVEWSETDEDADLNEFWLQSSYGNIKSNDDMRGTFDTVYTGPNRAHIVRHLQTNKPYSFRVCGRYDKDSPWSVWSVPYTATTTIPHYQWTSNQEGYYCGYEEKTITRTDKGLTTVIYSNIPSYAPGDQISFKCLETGEKSFTDGIGLAGNKEDMDSLERQGAIFVNTNGSVYVDGKEMKMKLPPLLKGSVVTFHTEQLSNGKLRVGIEVQEKEVTFDWKMNQNSLPNSPTIPNINMQRQFSTQNFYFACKFTHEDWKICVE</sequence>
<dbReference type="InterPro" id="IPR013783">
    <property type="entry name" value="Ig-like_fold"/>
</dbReference>
<dbReference type="OrthoDB" id="9984427at2759"/>
<proteinExistence type="predicted"/>
<organism evidence="3 4">
    <name type="scientific">Lottia gigantea</name>
    <name type="common">Giant owl limpet</name>
    <dbReference type="NCBI Taxonomy" id="225164"/>
    <lineage>
        <taxon>Eukaryota</taxon>
        <taxon>Metazoa</taxon>
        <taxon>Spiralia</taxon>
        <taxon>Lophotrochozoa</taxon>
        <taxon>Mollusca</taxon>
        <taxon>Gastropoda</taxon>
        <taxon>Patellogastropoda</taxon>
        <taxon>Lottioidea</taxon>
        <taxon>Lottiidae</taxon>
        <taxon>Lottia</taxon>
    </lineage>
</organism>
<dbReference type="CTD" id="20250378"/>
<name>V3ZI53_LOTGI</name>
<dbReference type="OMA" id="HEWTPGF"/>
<feature type="domain" description="Fibronectin type-III" evidence="2">
    <location>
        <begin position="172"/>
        <end position="273"/>
    </location>
</feature>
<dbReference type="AlphaFoldDB" id="V3ZI53"/>
<evidence type="ECO:0000259" key="2">
    <source>
        <dbReference type="PROSITE" id="PS50853"/>
    </source>
</evidence>
<dbReference type="GeneID" id="20250378"/>
<gene>
    <name evidence="3" type="ORF">LOTGIDRAFT_237190</name>
</gene>
<dbReference type="Proteomes" id="UP000030746">
    <property type="component" value="Unassembled WGS sequence"/>
</dbReference>
<reference evidence="3 4" key="1">
    <citation type="journal article" date="2013" name="Nature">
        <title>Insights into bilaterian evolution from three spiralian genomes.</title>
        <authorList>
            <person name="Simakov O."/>
            <person name="Marletaz F."/>
            <person name="Cho S.J."/>
            <person name="Edsinger-Gonzales E."/>
            <person name="Havlak P."/>
            <person name="Hellsten U."/>
            <person name="Kuo D.H."/>
            <person name="Larsson T."/>
            <person name="Lv J."/>
            <person name="Arendt D."/>
            <person name="Savage R."/>
            <person name="Osoegawa K."/>
            <person name="de Jong P."/>
            <person name="Grimwood J."/>
            <person name="Chapman J.A."/>
            <person name="Shapiro H."/>
            <person name="Aerts A."/>
            <person name="Otillar R.P."/>
            <person name="Terry A.Y."/>
            <person name="Boore J.L."/>
            <person name="Grigoriev I.V."/>
            <person name="Lindberg D.R."/>
            <person name="Seaver E.C."/>
            <person name="Weisblat D.A."/>
            <person name="Putnam N.H."/>
            <person name="Rokhsar D.S."/>
        </authorList>
    </citation>
    <scope>NUCLEOTIDE SEQUENCE [LARGE SCALE GENOMIC DNA]</scope>
</reference>
<dbReference type="PROSITE" id="PS50853">
    <property type="entry name" value="FN3"/>
    <property type="match status" value="1"/>
</dbReference>
<dbReference type="RefSeq" id="XP_009067299.1">
    <property type="nucleotide sequence ID" value="XM_009069051.1"/>
</dbReference>
<accession>V3ZI53</accession>
<evidence type="ECO:0000313" key="3">
    <source>
        <dbReference type="EMBL" id="ESO81995.1"/>
    </source>
</evidence>
<keyword evidence="4" id="KW-1185">Reference proteome</keyword>
<evidence type="ECO:0000313" key="4">
    <source>
        <dbReference type="Proteomes" id="UP000030746"/>
    </source>
</evidence>
<dbReference type="SUPFAM" id="SSF49265">
    <property type="entry name" value="Fibronectin type III"/>
    <property type="match status" value="1"/>
</dbReference>
<dbReference type="KEGG" id="lgi:LOTGIDRAFT_237190"/>
<dbReference type="CDD" id="cd00063">
    <property type="entry name" value="FN3"/>
    <property type="match status" value="1"/>
</dbReference>
<dbReference type="InterPro" id="IPR003961">
    <property type="entry name" value="FN3_dom"/>
</dbReference>
<dbReference type="EMBL" id="KB204066">
    <property type="protein sequence ID" value="ESO81995.1"/>
    <property type="molecule type" value="Genomic_DNA"/>
</dbReference>